<keyword evidence="4 7" id="KW-0732">Signal</keyword>
<dbReference type="PANTHER" id="PTHR38469">
    <property type="entry name" value="PERIPLASMIC PEPTIDASE SUBFAMILY S1B"/>
    <property type="match status" value="1"/>
</dbReference>
<dbReference type="Pfam" id="PF10459">
    <property type="entry name" value="Peptidase_S46"/>
    <property type="match status" value="1"/>
</dbReference>
<dbReference type="InterPro" id="IPR009003">
    <property type="entry name" value="Peptidase_S1_PA"/>
</dbReference>
<dbReference type="EC" id="3.4.14.-" evidence="7"/>
<feature type="chain" id="PRO_5023136203" description="Dipeptidyl-peptidase" evidence="7">
    <location>
        <begin position="23"/>
        <end position="726"/>
    </location>
</feature>
<accession>A0A4Q7V7N9</accession>
<keyword evidence="3 7" id="KW-0645">Protease</keyword>
<evidence type="ECO:0000256" key="1">
    <source>
        <dbReference type="ARBA" id="ARBA00010491"/>
    </source>
</evidence>
<evidence type="ECO:0000256" key="2">
    <source>
        <dbReference type="ARBA" id="ARBA00022438"/>
    </source>
</evidence>
<evidence type="ECO:0000256" key="5">
    <source>
        <dbReference type="ARBA" id="ARBA00022801"/>
    </source>
</evidence>
<evidence type="ECO:0000256" key="7">
    <source>
        <dbReference type="RuleBase" id="RU366067"/>
    </source>
</evidence>
<evidence type="ECO:0000313" key="8">
    <source>
        <dbReference type="EMBL" id="RZT92405.1"/>
    </source>
</evidence>
<proteinExistence type="inferred from homology"/>
<gene>
    <name evidence="8" type="ORF">EV201_2881</name>
</gene>
<keyword evidence="5 7" id="KW-0378">Hydrolase</keyword>
<dbReference type="GO" id="GO:0008239">
    <property type="term" value="F:dipeptidyl-peptidase activity"/>
    <property type="evidence" value="ECO:0007669"/>
    <property type="project" value="UniProtKB-UniRule"/>
</dbReference>
<evidence type="ECO:0000256" key="3">
    <source>
        <dbReference type="ARBA" id="ARBA00022670"/>
    </source>
</evidence>
<keyword evidence="6 7" id="KW-0720">Serine protease</keyword>
<dbReference type="InterPro" id="IPR043504">
    <property type="entry name" value="Peptidase_S1_PA_chymotrypsin"/>
</dbReference>
<dbReference type="GO" id="GO:0070009">
    <property type="term" value="F:serine-type aminopeptidase activity"/>
    <property type="evidence" value="ECO:0007669"/>
    <property type="project" value="UniProtKB-UniRule"/>
</dbReference>
<dbReference type="SUPFAM" id="SSF50494">
    <property type="entry name" value="Trypsin-like serine proteases"/>
    <property type="match status" value="1"/>
</dbReference>
<evidence type="ECO:0000256" key="6">
    <source>
        <dbReference type="ARBA" id="ARBA00022825"/>
    </source>
</evidence>
<dbReference type="Gene3D" id="2.40.10.10">
    <property type="entry name" value="Trypsin-like serine proteases"/>
    <property type="match status" value="1"/>
</dbReference>
<protein>
    <recommendedName>
        <fullName evidence="7">Dipeptidyl-peptidase</fullName>
        <ecNumber evidence="7">3.4.14.-</ecNumber>
    </recommendedName>
</protein>
<evidence type="ECO:0000313" key="9">
    <source>
        <dbReference type="Proteomes" id="UP000293562"/>
    </source>
</evidence>
<comment type="function">
    <text evidence="7">Catalyzes the removal of dipeptides from the N-terminus of oligopeptides.</text>
</comment>
<dbReference type="OrthoDB" id="9805367at2"/>
<dbReference type="InterPro" id="IPR019500">
    <property type="entry name" value="Pep_S46"/>
</dbReference>
<sequence length="726" mass="81686">MRKLASLVLVLSLLLSFSPAKADEGMWLLSLLKKQNVAEMQEMGLKLSAQDIYDINNNCLKDAIVGLGREGRPFRHFCTGEIISDQGLFLTNHHCGFPSIQSHSTTEHDYLADGFWAYDKSEELTNEGLTASILVRMEDVTKKVLSTVNDKMTEDERYAAIEKVAKEIETETEKDSEYKASVKSMFEGNQYFLFVYQIYQDVRLVGAPPSSMGKFGGDTDNWMWPRHTADFSMFRIYTDANGKPAKYSPDNVPLKPKHHLPVSIKGVQEKDFAMIMGFPGTTNRYLTSFGLEETMKITNQNRYDIRTVKLNTLKEDMAADQKIRIQYASKYAGSANYWKYSNEQNKALKSLNTMAAKKEIEADYLAWVNKKTKRVAKYGEALNLIEKAYADRKETRNALSYLGEALLQGPEMYMFAVKSTGLMKKLSAEEQDKDAITKTIEGLKGAAKAFYKDYNMSTDQKLMVALFTKYAEDIELEKRPEIFKVIAEEYNNNFGKFAEAVYSKSVFANQESFDKFIENPTAEAISNDMAFKVGSSIIDAYRAIAGEMSAGAEQLQKGKRLFVDGLLQMNKKKNMAPDANSTLRLTYGTVGGYSPKDAVYYKHFTTLKGVMEKEDATNPEFVVPAKLKELYSNKDFGQYADQDGRLHTCFLTNSDITGGNSGSPVINGNGELIGTAFDGNSEAMSGDIDFEDNLQRCINLDVRYTLFIIEKYAGAKNLIEEMTIVK</sequence>
<dbReference type="AlphaFoldDB" id="A0A4Q7V7N9"/>
<reference evidence="8 9" key="1">
    <citation type="submission" date="2019-02" db="EMBL/GenBank/DDBJ databases">
        <title>Genomic Encyclopedia of Type Strains, Phase IV (KMG-IV): sequencing the most valuable type-strain genomes for metagenomic binning, comparative biology and taxonomic classification.</title>
        <authorList>
            <person name="Goeker M."/>
        </authorList>
    </citation>
    <scope>NUCLEOTIDE SEQUENCE [LARGE SCALE GENOMIC DNA]</scope>
    <source>
        <strain evidence="8 9">DSM 28825</strain>
    </source>
</reference>
<evidence type="ECO:0000256" key="4">
    <source>
        <dbReference type="ARBA" id="ARBA00022729"/>
    </source>
</evidence>
<comment type="caution">
    <text evidence="8">The sequence shown here is derived from an EMBL/GenBank/DDBJ whole genome shotgun (WGS) entry which is preliminary data.</text>
</comment>
<keyword evidence="2 7" id="KW-0031">Aminopeptidase</keyword>
<feature type="signal peptide" evidence="7">
    <location>
        <begin position="1"/>
        <end position="22"/>
    </location>
</feature>
<dbReference type="PANTHER" id="PTHR38469:SF1">
    <property type="entry name" value="PERIPLASMIC PEPTIDASE SUBFAMILY S1B"/>
    <property type="match status" value="1"/>
</dbReference>
<dbReference type="RefSeq" id="WP_130308253.1">
    <property type="nucleotide sequence ID" value="NZ_SHKN01000003.1"/>
</dbReference>
<dbReference type="GO" id="GO:0006508">
    <property type="term" value="P:proteolysis"/>
    <property type="evidence" value="ECO:0007669"/>
    <property type="project" value="UniProtKB-KW"/>
</dbReference>
<organism evidence="8 9">
    <name type="scientific">Ancylomarina subtilis</name>
    <dbReference type="NCBI Taxonomy" id="1639035"/>
    <lineage>
        <taxon>Bacteria</taxon>
        <taxon>Pseudomonadati</taxon>
        <taxon>Bacteroidota</taxon>
        <taxon>Bacteroidia</taxon>
        <taxon>Marinilabiliales</taxon>
        <taxon>Marinifilaceae</taxon>
        <taxon>Ancylomarina</taxon>
    </lineage>
</organism>
<dbReference type="Proteomes" id="UP000293562">
    <property type="component" value="Unassembled WGS sequence"/>
</dbReference>
<name>A0A4Q7V7N9_9BACT</name>
<comment type="similarity">
    <text evidence="1 7">Belongs to the peptidase S46 family.</text>
</comment>
<dbReference type="EMBL" id="SHKN01000003">
    <property type="protein sequence ID" value="RZT92405.1"/>
    <property type="molecule type" value="Genomic_DNA"/>
</dbReference>
<dbReference type="GO" id="GO:0043171">
    <property type="term" value="P:peptide catabolic process"/>
    <property type="evidence" value="ECO:0007669"/>
    <property type="project" value="UniProtKB-UniRule"/>
</dbReference>
<keyword evidence="9" id="KW-1185">Reference proteome</keyword>